<dbReference type="Gene3D" id="3.40.50.300">
    <property type="entry name" value="P-loop containing nucleotide triphosphate hydrolases"/>
    <property type="match status" value="1"/>
</dbReference>
<evidence type="ECO:0000256" key="12">
    <source>
        <dbReference type="ARBA" id="ARBA00023235"/>
    </source>
</evidence>
<dbReference type="InterPro" id="IPR051055">
    <property type="entry name" value="PIF1_helicase"/>
</dbReference>
<evidence type="ECO:0000259" key="16">
    <source>
        <dbReference type="SMART" id="SM00382"/>
    </source>
</evidence>
<dbReference type="EMBL" id="AUPL01002000">
    <property type="protein sequence ID" value="ESL10270.1"/>
    <property type="molecule type" value="Genomic_DNA"/>
</dbReference>
<keyword evidence="5 14" id="KW-0227">DNA damage</keyword>
<evidence type="ECO:0000313" key="18">
    <source>
        <dbReference type="Proteomes" id="UP000031737"/>
    </source>
</evidence>
<feature type="region of interest" description="Disordered" evidence="15">
    <location>
        <begin position="584"/>
        <end position="618"/>
    </location>
</feature>
<feature type="region of interest" description="Disordered" evidence="15">
    <location>
        <begin position="440"/>
        <end position="459"/>
    </location>
</feature>
<dbReference type="SUPFAM" id="SSF52540">
    <property type="entry name" value="P-loop containing nucleoside triphosphate hydrolases"/>
    <property type="match status" value="2"/>
</dbReference>
<dbReference type="PANTHER" id="PTHR47642">
    <property type="entry name" value="ATP-DEPENDENT DNA HELICASE"/>
    <property type="match status" value="1"/>
</dbReference>
<evidence type="ECO:0000256" key="6">
    <source>
        <dbReference type="ARBA" id="ARBA00022801"/>
    </source>
</evidence>
<comment type="caution">
    <text evidence="17">The sequence shown here is derived from an EMBL/GenBank/DDBJ whole genome shotgun (WGS) entry which is preliminary data.</text>
</comment>
<dbReference type="PANTHER" id="PTHR47642:SF5">
    <property type="entry name" value="ATP-DEPENDENT DNA HELICASE"/>
    <property type="match status" value="1"/>
</dbReference>
<dbReference type="GO" id="GO:0006281">
    <property type="term" value="P:DNA repair"/>
    <property type="evidence" value="ECO:0007669"/>
    <property type="project" value="UniProtKB-KW"/>
</dbReference>
<dbReference type="VEuPathDB" id="TriTrypDB:TRSC58_02000"/>
<keyword evidence="18" id="KW-1185">Reference proteome</keyword>
<evidence type="ECO:0000256" key="15">
    <source>
        <dbReference type="SAM" id="MobiDB-lite"/>
    </source>
</evidence>
<evidence type="ECO:0000256" key="5">
    <source>
        <dbReference type="ARBA" id="ARBA00022763"/>
    </source>
</evidence>
<organism evidence="17 18">
    <name type="scientific">Trypanosoma rangeli SC58</name>
    <dbReference type="NCBI Taxonomy" id="429131"/>
    <lineage>
        <taxon>Eukaryota</taxon>
        <taxon>Discoba</taxon>
        <taxon>Euglenozoa</taxon>
        <taxon>Kinetoplastea</taxon>
        <taxon>Metakinetoplastina</taxon>
        <taxon>Trypanosomatida</taxon>
        <taxon>Trypanosomatidae</taxon>
        <taxon>Trypanosoma</taxon>
        <taxon>Herpetosoma</taxon>
    </lineage>
</organism>
<evidence type="ECO:0000256" key="7">
    <source>
        <dbReference type="ARBA" id="ARBA00022806"/>
    </source>
</evidence>
<evidence type="ECO:0000256" key="8">
    <source>
        <dbReference type="ARBA" id="ARBA00022840"/>
    </source>
</evidence>
<dbReference type="InterPro" id="IPR027417">
    <property type="entry name" value="P-loop_NTPase"/>
</dbReference>
<keyword evidence="12" id="KW-0413">Isomerase</keyword>
<keyword evidence="7 14" id="KW-0347">Helicase</keyword>
<feature type="region of interest" description="Disordered" evidence="15">
    <location>
        <begin position="30"/>
        <end position="54"/>
    </location>
</feature>
<feature type="compositionally biased region" description="Acidic residues" evidence="15">
    <location>
        <begin position="447"/>
        <end position="458"/>
    </location>
</feature>
<evidence type="ECO:0000256" key="11">
    <source>
        <dbReference type="ARBA" id="ARBA00023204"/>
    </source>
</evidence>
<keyword evidence="4 14" id="KW-0547">Nucleotide-binding</keyword>
<evidence type="ECO:0000256" key="2">
    <source>
        <dbReference type="ARBA" id="ARBA00009781"/>
    </source>
</evidence>
<feature type="compositionally biased region" description="Basic and acidic residues" evidence="15">
    <location>
        <begin position="110"/>
        <end position="120"/>
    </location>
</feature>
<keyword evidence="10 14" id="KW-0233">DNA recombination</keyword>
<keyword evidence="11 14" id="KW-0234">DNA repair</keyword>
<evidence type="ECO:0000256" key="1">
    <source>
        <dbReference type="ARBA" id="ARBA00001946"/>
    </source>
</evidence>
<evidence type="ECO:0000256" key="10">
    <source>
        <dbReference type="ARBA" id="ARBA00023172"/>
    </source>
</evidence>
<dbReference type="Pfam" id="PF21530">
    <property type="entry name" value="Pif1_2B_dom"/>
    <property type="match status" value="1"/>
</dbReference>
<evidence type="ECO:0000256" key="14">
    <source>
        <dbReference type="RuleBase" id="RU363044"/>
    </source>
</evidence>
<feature type="region of interest" description="Disordered" evidence="15">
    <location>
        <begin position="70"/>
        <end position="156"/>
    </location>
</feature>
<dbReference type="SMART" id="SM00382">
    <property type="entry name" value="AAA"/>
    <property type="match status" value="1"/>
</dbReference>
<evidence type="ECO:0000256" key="9">
    <source>
        <dbReference type="ARBA" id="ARBA00023125"/>
    </source>
</evidence>
<feature type="compositionally biased region" description="Low complexity" evidence="15">
    <location>
        <begin position="41"/>
        <end position="54"/>
    </location>
</feature>
<dbReference type="InterPro" id="IPR003593">
    <property type="entry name" value="AAA+_ATPase"/>
</dbReference>
<dbReference type="InterPro" id="IPR010285">
    <property type="entry name" value="DNA_helicase_pif1-like_DEAD"/>
</dbReference>
<keyword evidence="9" id="KW-0238">DNA-binding</keyword>
<dbReference type="AlphaFoldDB" id="A0A061J7F2"/>
<comment type="cofactor">
    <cofactor evidence="1 14">
        <name>Mg(2+)</name>
        <dbReference type="ChEBI" id="CHEBI:18420"/>
    </cofactor>
</comment>
<comment type="similarity">
    <text evidence="2">Belongs to the helicase family. PIF1 subfamily.</text>
</comment>
<dbReference type="CDD" id="cd18037">
    <property type="entry name" value="DEXSc_Pif1_like"/>
    <property type="match status" value="1"/>
</dbReference>
<gene>
    <name evidence="17" type="ORF">TRSC58_02000</name>
</gene>
<name>A0A061J7F2_TRYRA</name>
<dbReference type="CDD" id="cd18809">
    <property type="entry name" value="SF1_C_RecD"/>
    <property type="match status" value="1"/>
</dbReference>
<dbReference type="EC" id="5.6.2.3" evidence="14"/>
<dbReference type="Proteomes" id="UP000031737">
    <property type="component" value="Unassembled WGS sequence"/>
</dbReference>
<evidence type="ECO:0000256" key="3">
    <source>
        <dbReference type="ARBA" id="ARBA00011245"/>
    </source>
</evidence>
<dbReference type="OrthoDB" id="432234at2759"/>
<comment type="subunit">
    <text evidence="3">Monomer.</text>
</comment>
<evidence type="ECO:0000313" key="17">
    <source>
        <dbReference type="EMBL" id="ESL10270.1"/>
    </source>
</evidence>
<feature type="region of interest" description="Disordered" evidence="15">
    <location>
        <begin position="247"/>
        <end position="267"/>
    </location>
</feature>
<evidence type="ECO:0000256" key="13">
    <source>
        <dbReference type="ARBA" id="ARBA00048954"/>
    </source>
</evidence>
<keyword evidence="6 14" id="KW-0378">Hydrolase</keyword>
<protein>
    <recommendedName>
        <fullName evidence="14">ATP-dependent DNA helicase</fullName>
        <ecNumber evidence="14">5.6.2.3</ecNumber>
    </recommendedName>
</protein>
<evidence type="ECO:0000256" key="4">
    <source>
        <dbReference type="ARBA" id="ARBA00022741"/>
    </source>
</evidence>
<dbReference type="Pfam" id="PF05970">
    <property type="entry name" value="PIF1"/>
    <property type="match status" value="1"/>
</dbReference>
<sequence>MFTRLLASLRQTHAVGAARHTAFLTSWRRVSGEAGKRQPSRRPSQQRQRRAAGAAILSDALAKDTKKVLTRAVVPPPPVLSSPLAPSPGTRGRRPRNSHGESETAGSAVEGEKEQVDREATVPGHSGQAALQGTKPEKTLTGVKKKQRKSAKGVQQRTITPVGCGIGMRIEAKKVKEVGVVAEEDEAAVDEESEQFMRLLVDETKQRQQRRGGAFPDRQEHDTNLGDEEEYLAQLEGVHRTHAVKAATAGDKATASLPEGAAEDDDDAANCVDELSGEQRRAVELALQRRNLFVTGGAGTGKSLVIREIVRQMRQDGRRSVFVTATTGVAALNVRGSTINSFAGVKFGDGAARDLLKWVRRNRRAAGRWKYCQTLIIDEISMMDPELLDKLDFIARAIRRRADKPFGGIHIILCGDFLQLPPIPPRHGQWSRPLWQGGEATARNEAEAEAGDGEEAEAEAVLPAQPTKRYCFEGEAWRELGLTTVVLQQKFRQNEDANFQRVLDDVRLGVLSAETHEMLMSRAVTETPKARSRRGSCLAESPQNATTIAAGERERYVRLCATNKEVEARNAKYFAALEPREVGGCPGPTAEGELSRASSAQDCYTSNTNDNGEDGTCEVEEEDNMCPLQVYRANDIYDEDDAAAFSPPSWVRFDDSTLPTELELKVGTRVMLLQNISLRLGLVNGSVGEVVGFLHPLELVELVLRAPRERHHSSARGQELLSRGGFPTTNDAFRCVDTSLGQSLFWSLRQRGLRQPTEVSYGSVYGNAHYRDVQQLVGISTQASVHPLELYLGGIPPQQLRRTRLPVVKLDLQPQHLPLRSGAAASVSDDAGRGVRLPRHVYAFVSPYSHRWYMGDQVVATRTQIPLRQAWAMTVHKAQGLTISHVEVAMHRFFSPGQAYVALSRGTQLDNIRLLNFKENSIRACPVAKSFYATFANAEHGVDEASDETDISVN</sequence>
<dbReference type="GO" id="GO:0005524">
    <property type="term" value="F:ATP binding"/>
    <property type="evidence" value="ECO:0007669"/>
    <property type="project" value="UniProtKB-KW"/>
</dbReference>
<comment type="catalytic activity">
    <reaction evidence="13 14">
        <text>ATP + H2O = ADP + phosphate + H(+)</text>
        <dbReference type="Rhea" id="RHEA:13065"/>
        <dbReference type="ChEBI" id="CHEBI:15377"/>
        <dbReference type="ChEBI" id="CHEBI:15378"/>
        <dbReference type="ChEBI" id="CHEBI:30616"/>
        <dbReference type="ChEBI" id="CHEBI:43474"/>
        <dbReference type="ChEBI" id="CHEBI:456216"/>
        <dbReference type="EC" id="5.6.2.3"/>
    </reaction>
</comment>
<reference evidence="17 18" key="1">
    <citation type="submission" date="2013-07" db="EMBL/GenBank/DDBJ databases">
        <authorList>
            <person name="Stoco P.H."/>
            <person name="Wagner G."/>
            <person name="Gerber A."/>
            <person name="Zaha A."/>
            <person name="Thompson C."/>
            <person name="Bartholomeu D.C."/>
            <person name="Luckemeyer D.D."/>
            <person name="Bahia D."/>
            <person name="Loreto E."/>
            <person name="Prestes E.B."/>
            <person name="Lima F.M."/>
            <person name="Rodrigues-Luiz G."/>
            <person name="Vallejo G.A."/>
            <person name="Filho J.F."/>
            <person name="Monteiro K.M."/>
            <person name="Tyler K.M."/>
            <person name="de Almeida L.G."/>
            <person name="Ortiz M.F."/>
            <person name="Siervo M.A."/>
            <person name="de Moraes M.H."/>
            <person name="Cunha O.L."/>
            <person name="Mendonca-Neto R."/>
            <person name="Silva R."/>
            <person name="Teixeira S.M."/>
            <person name="Murta S.M."/>
            <person name="Sincero T.C."/>
            <person name="Mendes T.A."/>
            <person name="Urmenyi T.P."/>
            <person name="Silva V.G."/>
            <person name="da Rocha W.D."/>
            <person name="Andersson B."/>
            <person name="Romanha A.J."/>
            <person name="Steindel M."/>
            <person name="de Vasconcelos A.T."/>
            <person name="Grisard E.C."/>
        </authorList>
    </citation>
    <scope>NUCLEOTIDE SEQUENCE [LARGE SCALE GENOMIC DNA]</scope>
    <source>
        <strain evidence="17 18">SC58</strain>
    </source>
</reference>
<dbReference type="InterPro" id="IPR049163">
    <property type="entry name" value="Pif1-like_2B_dom"/>
</dbReference>
<feature type="region of interest" description="Disordered" evidence="15">
    <location>
        <begin position="204"/>
        <end position="225"/>
    </location>
</feature>
<dbReference type="GO" id="GO:0006310">
    <property type="term" value="P:DNA recombination"/>
    <property type="evidence" value="ECO:0007669"/>
    <property type="project" value="UniProtKB-KW"/>
</dbReference>
<dbReference type="GO" id="GO:0000723">
    <property type="term" value="P:telomere maintenance"/>
    <property type="evidence" value="ECO:0007669"/>
    <property type="project" value="InterPro"/>
</dbReference>
<dbReference type="GO" id="GO:0043139">
    <property type="term" value="F:5'-3' DNA helicase activity"/>
    <property type="evidence" value="ECO:0007669"/>
    <property type="project" value="UniProtKB-EC"/>
</dbReference>
<keyword evidence="8 14" id="KW-0067">ATP-binding</keyword>
<feature type="compositionally biased region" description="Polar residues" evidence="15">
    <location>
        <begin position="596"/>
        <end position="610"/>
    </location>
</feature>
<accession>A0A061J7F2</accession>
<proteinExistence type="inferred from homology"/>
<dbReference type="GO" id="GO:0016887">
    <property type="term" value="F:ATP hydrolysis activity"/>
    <property type="evidence" value="ECO:0007669"/>
    <property type="project" value="RHEA"/>
</dbReference>
<feature type="domain" description="AAA+ ATPase" evidence="16">
    <location>
        <begin position="288"/>
        <end position="441"/>
    </location>
</feature>